<dbReference type="VEuPathDB" id="VectorBase:ASIC018286"/>
<dbReference type="Proteomes" id="UP000030765">
    <property type="component" value="Unassembled WGS sequence"/>
</dbReference>
<reference evidence="1 3" key="1">
    <citation type="journal article" date="2014" name="BMC Genomics">
        <title>Genome sequence of Anopheles sinensis provides insight into genetics basis of mosquito competence for malaria parasites.</title>
        <authorList>
            <person name="Zhou D."/>
            <person name="Zhang D."/>
            <person name="Ding G."/>
            <person name="Shi L."/>
            <person name="Hou Q."/>
            <person name="Ye Y."/>
            <person name="Xu Y."/>
            <person name="Zhou H."/>
            <person name="Xiong C."/>
            <person name="Li S."/>
            <person name="Yu J."/>
            <person name="Hong S."/>
            <person name="Yu X."/>
            <person name="Zou P."/>
            <person name="Chen C."/>
            <person name="Chang X."/>
            <person name="Wang W."/>
            <person name="Lv Y."/>
            <person name="Sun Y."/>
            <person name="Ma L."/>
            <person name="Shen B."/>
            <person name="Zhu C."/>
        </authorList>
    </citation>
    <scope>NUCLEOTIDE SEQUENCE [LARGE SCALE GENOMIC DNA]</scope>
</reference>
<gene>
    <name evidence="1" type="ORF">ZHAS_00018286</name>
</gene>
<dbReference type="EMBL" id="KE525347">
    <property type="protein sequence ID" value="KFB50217.1"/>
    <property type="molecule type" value="Genomic_DNA"/>
</dbReference>
<evidence type="ECO:0000313" key="3">
    <source>
        <dbReference type="Proteomes" id="UP000030765"/>
    </source>
</evidence>
<dbReference type="AlphaFoldDB" id="A0A084WJ23"/>
<dbReference type="EMBL" id="ATLV01023963">
    <property type="status" value="NOT_ANNOTATED_CDS"/>
    <property type="molecule type" value="Genomic_DNA"/>
</dbReference>
<organism evidence="1">
    <name type="scientific">Anopheles sinensis</name>
    <name type="common">Mosquito</name>
    <dbReference type="NCBI Taxonomy" id="74873"/>
    <lineage>
        <taxon>Eukaryota</taxon>
        <taxon>Metazoa</taxon>
        <taxon>Ecdysozoa</taxon>
        <taxon>Arthropoda</taxon>
        <taxon>Hexapoda</taxon>
        <taxon>Insecta</taxon>
        <taxon>Pterygota</taxon>
        <taxon>Neoptera</taxon>
        <taxon>Endopterygota</taxon>
        <taxon>Diptera</taxon>
        <taxon>Nematocera</taxon>
        <taxon>Culicoidea</taxon>
        <taxon>Culicidae</taxon>
        <taxon>Anophelinae</taxon>
        <taxon>Anopheles</taxon>
    </lineage>
</organism>
<accession>A0A084WJ23</accession>
<evidence type="ECO:0000313" key="1">
    <source>
        <dbReference type="EMBL" id="KFB50217.1"/>
    </source>
</evidence>
<protein>
    <submittedName>
        <fullName evidence="1 2">Uncharacterized protein</fullName>
    </submittedName>
</protein>
<keyword evidence="3" id="KW-1185">Reference proteome</keyword>
<dbReference type="EnsemblMetazoa" id="ASIC018286-RA">
    <property type="protein sequence ID" value="ASIC018286-PA"/>
    <property type="gene ID" value="ASIC018286"/>
</dbReference>
<sequence>MVALVLGSIRSQQLAWRRVLLRSGVCSADGSTDPQTLALAGSQRRRSPCSVSVKRWQPTLWELMR</sequence>
<name>A0A084WJ23_ANOSI</name>
<proteinExistence type="predicted"/>
<evidence type="ECO:0000313" key="2">
    <source>
        <dbReference type="EnsemblMetazoa" id="ASIC018286-PA"/>
    </source>
</evidence>
<reference evidence="2" key="2">
    <citation type="submission" date="2020-05" db="UniProtKB">
        <authorList>
            <consortium name="EnsemblMetazoa"/>
        </authorList>
    </citation>
    <scope>IDENTIFICATION</scope>
</reference>